<evidence type="ECO:0000313" key="4">
    <source>
        <dbReference type="Proteomes" id="UP000199223"/>
    </source>
</evidence>
<keyword evidence="4" id="KW-1185">Reference proteome</keyword>
<dbReference type="PROSITE" id="PS50082">
    <property type="entry name" value="WD_REPEATS_2"/>
    <property type="match status" value="1"/>
</dbReference>
<dbReference type="Proteomes" id="UP000199223">
    <property type="component" value="Unassembled WGS sequence"/>
</dbReference>
<proteinExistence type="predicted"/>
<accession>A0A1H6ZBC1</accession>
<dbReference type="RefSeq" id="WP_092264657.1">
    <property type="nucleotide sequence ID" value="NZ_FNZA01000009.1"/>
</dbReference>
<feature type="chain" id="PRO_5011462676" description="WD40-like Beta Propeller Repeat" evidence="2">
    <location>
        <begin position="21"/>
        <end position="337"/>
    </location>
</feature>
<evidence type="ECO:0008006" key="5">
    <source>
        <dbReference type="Google" id="ProtNLM"/>
    </source>
</evidence>
<feature type="repeat" description="WD" evidence="1">
    <location>
        <begin position="126"/>
        <end position="160"/>
    </location>
</feature>
<dbReference type="Pfam" id="PF00400">
    <property type="entry name" value="WD40"/>
    <property type="match status" value="1"/>
</dbReference>
<dbReference type="Gene3D" id="2.130.10.10">
    <property type="entry name" value="YVTN repeat-like/Quinoprotein amine dehydrogenase"/>
    <property type="match status" value="1"/>
</dbReference>
<evidence type="ECO:0000256" key="1">
    <source>
        <dbReference type="PROSITE-ProRule" id="PRU00221"/>
    </source>
</evidence>
<evidence type="ECO:0000256" key="2">
    <source>
        <dbReference type="SAM" id="SignalP"/>
    </source>
</evidence>
<dbReference type="SUPFAM" id="SSF50969">
    <property type="entry name" value="YVTN repeat-like/Quinoprotein amine dehydrogenase"/>
    <property type="match status" value="1"/>
</dbReference>
<dbReference type="AlphaFoldDB" id="A0A1H6ZBC1"/>
<dbReference type="SUPFAM" id="SSF69304">
    <property type="entry name" value="Tricorn protease N-terminal domain"/>
    <property type="match status" value="1"/>
</dbReference>
<sequence length="337" mass="36551">MFRLSLLLALALTPAASALAPTNLAPVAVQPDWQRAGSFLLGFTEAGELVTRRDTSATLDILDAATGQPGRTIVFPEVPNPREVSALAFTPDLKTLAWVNSKGDAVTVRTPSGEWTTPPANGVQLVRRLALSPDGQTLAVSTYNSYVQLWDTARRTRRHTLLRMTDPLAFSPDGRTLAATRVFASGITLWNVATGGRQLDLPQLAAPARPLRFLPDGTLLAGKTRTTLDLSRLEQGDIGFTTQAFAPYLEACPPGSPWKLCRRDPRTGSASRDGERFLMGIFRTPQFRATGLLYDKAGRLLQVLDVGESNLPELTPDGRRLVWQSLRGELLSGPLSP</sequence>
<protein>
    <recommendedName>
        <fullName evidence="5">WD40-like Beta Propeller Repeat</fullName>
    </recommendedName>
</protein>
<keyword evidence="2" id="KW-0732">Signal</keyword>
<feature type="signal peptide" evidence="2">
    <location>
        <begin position="1"/>
        <end position="20"/>
    </location>
</feature>
<dbReference type="OrthoDB" id="61842at2"/>
<evidence type="ECO:0000313" key="3">
    <source>
        <dbReference type="EMBL" id="SEJ50026.1"/>
    </source>
</evidence>
<gene>
    <name evidence="3" type="ORF">SAMN04488058_10977</name>
</gene>
<dbReference type="InterPro" id="IPR001680">
    <property type="entry name" value="WD40_rpt"/>
</dbReference>
<reference evidence="4" key="1">
    <citation type="submission" date="2016-10" db="EMBL/GenBank/DDBJ databases">
        <authorList>
            <person name="Varghese N."/>
            <person name="Submissions S."/>
        </authorList>
    </citation>
    <scope>NUCLEOTIDE SEQUENCE [LARGE SCALE GENOMIC DNA]</scope>
    <source>
        <strain evidence="4">CGMCC 1.10218</strain>
    </source>
</reference>
<dbReference type="EMBL" id="FNZA01000009">
    <property type="protein sequence ID" value="SEJ50026.1"/>
    <property type="molecule type" value="Genomic_DNA"/>
</dbReference>
<dbReference type="STRING" id="856736.SAMN04488058_10977"/>
<dbReference type="InterPro" id="IPR011044">
    <property type="entry name" value="Quino_amine_DH_bsu"/>
</dbReference>
<dbReference type="InterPro" id="IPR015943">
    <property type="entry name" value="WD40/YVTN_repeat-like_dom_sf"/>
</dbReference>
<name>A0A1H6ZBC1_9DEIO</name>
<organism evidence="3 4">
    <name type="scientific">Deinococcus reticulitermitis</name>
    <dbReference type="NCBI Taxonomy" id="856736"/>
    <lineage>
        <taxon>Bacteria</taxon>
        <taxon>Thermotogati</taxon>
        <taxon>Deinococcota</taxon>
        <taxon>Deinococci</taxon>
        <taxon>Deinococcales</taxon>
        <taxon>Deinococcaceae</taxon>
        <taxon>Deinococcus</taxon>
    </lineage>
</organism>
<keyword evidence="1" id="KW-0853">WD repeat</keyword>